<dbReference type="NCBIfam" id="TIGR01566">
    <property type="entry name" value="ZF_HD_prot_N"/>
    <property type="match status" value="1"/>
</dbReference>
<dbReference type="InterPro" id="IPR001611">
    <property type="entry name" value="Leu-rich_rpt"/>
</dbReference>
<dbReference type="Gene3D" id="3.80.10.10">
    <property type="entry name" value="Ribonuclease Inhibitor"/>
    <property type="match status" value="2"/>
</dbReference>
<dbReference type="Proteomes" id="UP000283530">
    <property type="component" value="Unassembled WGS sequence"/>
</dbReference>
<dbReference type="AlphaFoldDB" id="A0A443PBE1"/>
<dbReference type="InterPro" id="IPR032675">
    <property type="entry name" value="LRR_dom_sf"/>
</dbReference>
<comment type="caution">
    <text evidence="4">The sequence shown here is derived from an EMBL/GenBank/DDBJ whole genome shotgun (WGS) entry which is preliminary data.</text>
</comment>
<dbReference type="InterPro" id="IPR006456">
    <property type="entry name" value="ZF_HD_homeobox_Cys/His_dimer"/>
</dbReference>
<dbReference type="SUPFAM" id="SSF52047">
    <property type="entry name" value="RNI-like"/>
    <property type="match status" value="1"/>
</dbReference>
<dbReference type="SUPFAM" id="SSF52058">
    <property type="entry name" value="L domain-like"/>
    <property type="match status" value="1"/>
</dbReference>
<gene>
    <name evidence="4" type="ORF">CKAN_01705800</name>
</gene>
<feature type="domain" description="ZF-HD dimerization-type" evidence="3">
    <location>
        <begin position="30"/>
        <end position="79"/>
    </location>
</feature>
<dbReference type="GO" id="GO:0043531">
    <property type="term" value="F:ADP binding"/>
    <property type="evidence" value="ECO:0007669"/>
    <property type="project" value="InterPro"/>
</dbReference>
<sequence length="946" mass="108072">MKKHQQASRKGDEPQRSKGGSSSMRRGVRYGECQKNHAANMGGFALDGCREFMASGEDGTSGALRCAACGCHRNFHRTELDNEETNDLKDKEMASEDAAAVMLSGGSFEEMRQRIWECLKDPKVKRFSFHGWEGVGRSVFFRQVTDELSKQAKSHDEEADEEGRSDTLYQIVWVRTPGSVRDIRTSISKAMPNADFVTIGERNYYNIPNQKILLVLDDLRQSIDLDDVGFSSWEYMVWPGSKVVITSHSKKIWSEMKSNVNIEGSWEGLSDDEAWELLRSETTDMANSLATFNINIGGDALMQCYTYLFLFLDGTPPTDLVPIWKTERFIGTFESLYKLITAAQSIVDMFQNRAMILVEGSGILKVSKSIVSKVVPILNRQGRCLVRCGLELEEAPKVEEWEQDDLKRISLAGNIISALTTQVGRPPNAPQLSTLILSKNPLSQGVSDDFFHNMQGLRVLDLSSTDIKSLPSSLSTLTNLRSLCLARCRHLETLPIHLLHALKNLEALLLRGSPLPKLIQLSLDMMQHLYRLSIDDASNLTQLSLRGCRSFEVLHPPKDLDILDLSSTKISEFDDFMFHKMTRLRRLDLLDTKHLKVVPWHDIDQLPQTLNWDHCSNHSPREELHTNQGYRISVSDDKIFEYLSKDSKLWEEYFKKFRFSVVSCDQRQQQQPKDTKYPFERTHFIYRGIFEAKTKYFTQFPEFTRSYDRCLEIGSTNDVPYGIRGVLYHTEFLSLCSNNSIIRLSQLGVENMDSLIECRLEKCLNMQHLITTRRTTSNVEALSRIEILLVFDLTNLKSLCRGTLGEGSFARLKHLCLEHCYRLSTLFSSSVCLEKLEKLEIKFCYKLESLFEESVEGQDVFPQLKELYLLKLPKLKCTCNGNLPALEKLKVHGCRLLHKLPLPIATGNQLNTVVIGGHQEWKRNLKWEEQLINQGVKLKVPRAFKV</sequence>
<dbReference type="Pfam" id="PF00931">
    <property type="entry name" value="NB-ARC"/>
    <property type="match status" value="1"/>
</dbReference>
<evidence type="ECO:0000256" key="1">
    <source>
        <dbReference type="ARBA" id="ARBA00008894"/>
    </source>
</evidence>
<dbReference type="SUPFAM" id="SSF52540">
    <property type="entry name" value="P-loop containing nucleoside triphosphate hydrolases"/>
    <property type="match status" value="1"/>
</dbReference>
<name>A0A443PBE1_9MAGN</name>
<dbReference type="InterPro" id="IPR057135">
    <property type="entry name" value="At4g27190-like_LRR"/>
</dbReference>
<dbReference type="PANTHER" id="PTHR33463">
    <property type="entry name" value="NB-ARC DOMAIN-CONTAINING PROTEIN-RELATED"/>
    <property type="match status" value="1"/>
</dbReference>
<evidence type="ECO:0000259" key="3">
    <source>
        <dbReference type="PROSITE" id="PS51523"/>
    </source>
</evidence>
<dbReference type="Gene3D" id="3.40.50.300">
    <property type="entry name" value="P-loop containing nucleotide triphosphate hydrolases"/>
    <property type="match status" value="1"/>
</dbReference>
<evidence type="ECO:0000256" key="2">
    <source>
        <dbReference type="SAM" id="MobiDB-lite"/>
    </source>
</evidence>
<feature type="region of interest" description="Disordered" evidence="2">
    <location>
        <begin position="1"/>
        <end position="26"/>
    </location>
</feature>
<dbReference type="EMBL" id="QPKB01000007">
    <property type="protein sequence ID" value="RWR88076.1"/>
    <property type="molecule type" value="Genomic_DNA"/>
</dbReference>
<proteinExistence type="inferred from homology"/>
<protein>
    <submittedName>
        <fullName evidence="4">Putative disease resistance protein</fullName>
    </submittedName>
</protein>
<reference evidence="4 5" key="1">
    <citation type="journal article" date="2019" name="Nat. Plants">
        <title>Stout camphor tree genome fills gaps in understanding of flowering plant genome evolution.</title>
        <authorList>
            <person name="Chaw S.M."/>
            <person name="Liu Y.C."/>
            <person name="Wu Y.W."/>
            <person name="Wang H.Y."/>
            <person name="Lin C.I."/>
            <person name="Wu C.S."/>
            <person name="Ke H.M."/>
            <person name="Chang L.Y."/>
            <person name="Hsu C.Y."/>
            <person name="Yang H.T."/>
            <person name="Sudianto E."/>
            <person name="Hsu M.H."/>
            <person name="Wu K.P."/>
            <person name="Wang L.N."/>
            <person name="Leebens-Mack J.H."/>
            <person name="Tsai I.J."/>
        </authorList>
    </citation>
    <scope>NUCLEOTIDE SEQUENCE [LARGE SCALE GENOMIC DNA]</scope>
    <source>
        <strain evidence="5">cv. Chaw 1501</strain>
        <tissue evidence="4">Young leaves</tissue>
    </source>
</reference>
<dbReference type="Pfam" id="PF04770">
    <property type="entry name" value="ZF-HD_dimer"/>
    <property type="match status" value="1"/>
</dbReference>
<evidence type="ECO:0000313" key="5">
    <source>
        <dbReference type="Proteomes" id="UP000283530"/>
    </source>
</evidence>
<dbReference type="OrthoDB" id="593148at2759"/>
<dbReference type="InterPro" id="IPR002182">
    <property type="entry name" value="NB-ARC"/>
</dbReference>
<comment type="similarity">
    <text evidence="1">Belongs to the disease resistance NB-LRR family.</text>
</comment>
<dbReference type="PROSITE" id="PS51523">
    <property type="entry name" value="ZF_HD_DIMER"/>
    <property type="match status" value="1"/>
</dbReference>
<keyword evidence="5" id="KW-1185">Reference proteome</keyword>
<dbReference type="Pfam" id="PF13855">
    <property type="entry name" value="LRR_8"/>
    <property type="match status" value="1"/>
</dbReference>
<dbReference type="InterPro" id="IPR050905">
    <property type="entry name" value="Plant_NBS-LRR"/>
</dbReference>
<accession>A0A443PBE1</accession>
<dbReference type="Pfam" id="PF23247">
    <property type="entry name" value="LRR_RPS2"/>
    <property type="match status" value="1"/>
</dbReference>
<dbReference type="PANTHER" id="PTHR33463:SF218">
    <property type="entry name" value="DISEASE RESISTANCE PROTEIN RPS2-LIKE"/>
    <property type="match status" value="1"/>
</dbReference>
<evidence type="ECO:0000313" key="4">
    <source>
        <dbReference type="EMBL" id="RWR88076.1"/>
    </source>
</evidence>
<organism evidence="4 5">
    <name type="scientific">Cinnamomum micranthum f. kanehirae</name>
    <dbReference type="NCBI Taxonomy" id="337451"/>
    <lineage>
        <taxon>Eukaryota</taxon>
        <taxon>Viridiplantae</taxon>
        <taxon>Streptophyta</taxon>
        <taxon>Embryophyta</taxon>
        <taxon>Tracheophyta</taxon>
        <taxon>Spermatophyta</taxon>
        <taxon>Magnoliopsida</taxon>
        <taxon>Magnoliidae</taxon>
        <taxon>Laurales</taxon>
        <taxon>Lauraceae</taxon>
        <taxon>Cinnamomum</taxon>
    </lineage>
</organism>
<dbReference type="InterPro" id="IPR027417">
    <property type="entry name" value="P-loop_NTPase"/>
</dbReference>